<dbReference type="EMBL" id="VIBR01000001">
    <property type="protein sequence ID" value="KAA0119837.1"/>
    <property type="molecule type" value="Genomic_DNA"/>
</dbReference>
<dbReference type="AlphaFoldDB" id="A0A5A7ZVJ0"/>
<comment type="caution">
    <text evidence="6">The sequence shown here is derived from an EMBL/GenBank/DDBJ whole genome shotgun (WGS) entry which is preliminary data.</text>
</comment>
<proteinExistence type="inferred from homology"/>
<organism evidence="6 7">
    <name type="scientific">Streptococcus sanguinis</name>
    <dbReference type="NCBI Taxonomy" id="1305"/>
    <lineage>
        <taxon>Bacteria</taxon>
        <taxon>Bacillati</taxon>
        <taxon>Bacillota</taxon>
        <taxon>Bacilli</taxon>
        <taxon>Lactobacillales</taxon>
        <taxon>Streptococcaceae</taxon>
        <taxon>Streptococcus</taxon>
    </lineage>
</organism>
<name>A0A5A7ZVJ0_STRSA</name>
<evidence type="ECO:0000313" key="7">
    <source>
        <dbReference type="Proteomes" id="UP000324105"/>
    </source>
</evidence>
<comment type="similarity">
    <text evidence="1">Belongs to the ABC transporter superfamily.</text>
</comment>
<keyword evidence="3" id="KW-0547">Nucleotide-binding</keyword>
<dbReference type="PROSITE" id="PS50893">
    <property type="entry name" value="ABC_TRANSPORTER_2"/>
    <property type="match status" value="1"/>
</dbReference>
<keyword evidence="2" id="KW-0813">Transport</keyword>
<evidence type="ECO:0000256" key="1">
    <source>
        <dbReference type="ARBA" id="ARBA00005417"/>
    </source>
</evidence>
<dbReference type="Pfam" id="PF00005">
    <property type="entry name" value="ABC_tran"/>
    <property type="match status" value="1"/>
</dbReference>
<evidence type="ECO:0000259" key="5">
    <source>
        <dbReference type="PROSITE" id="PS50893"/>
    </source>
</evidence>
<evidence type="ECO:0000256" key="2">
    <source>
        <dbReference type="ARBA" id="ARBA00022448"/>
    </source>
</evidence>
<dbReference type="InterPro" id="IPR003439">
    <property type="entry name" value="ABC_transporter-like_ATP-bd"/>
</dbReference>
<dbReference type="InterPro" id="IPR017871">
    <property type="entry name" value="ABC_transporter-like_CS"/>
</dbReference>
<keyword evidence="4 6" id="KW-0067">ATP-binding</keyword>
<dbReference type="Gene3D" id="3.40.50.300">
    <property type="entry name" value="P-loop containing nucleotide triphosphate hydrolases"/>
    <property type="match status" value="1"/>
</dbReference>
<dbReference type="InterPro" id="IPR003593">
    <property type="entry name" value="AAA+_ATPase"/>
</dbReference>
<dbReference type="SUPFAM" id="SSF52540">
    <property type="entry name" value="P-loop containing nucleoside triphosphate hydrolases"/>
    <property type="match status" value="1"/>
</dbReference>
<feature type="domain" description="ABC transporter" evidence="5">
    <location>
        <begin position="3"/>
        <end position="231"/>
    </location>
</feature>
<dbReference type="PROSITE" id="PS00211">
    <property type="entry name" value="ABC_TRANSPORTER_1"/>
    <property type="match status" value="1"/>
</dbReference>
<protein>
    <submittedName>
        <fullName evidence="6">ABC transporter ATP-binding protein</fullName>
    </submittedName>
</protein>
<dbReference type="SMART" id="SM00382">
    <property type="entry name" value="AAA"/>
    <property type="match status" value="1"/>
</dbReference>
<dbReference type="GO" id="GO:0016887">
    <property type="term" value="F:ATP hydrolysis activity"/>
    <property type="evidence" value="ECO:0007669"/>
    <property type="project" value="InterPro"/>
</dbReference>
<dbReference type="CDD" id="cd03264">
    <property type="entry name" value="ABC_drug_resistance_like"/>
    <property type="match status" value="1"/>
</dbReference>
<dbReference type="GO" id="GO:0005524">
    <property type="term" value="F:ATP binding"/>
    <property type="evidence" value="ECO:0007669"/>
    <property type="project" value="UniProtKB-KW"/>
</dbReference>
<accession>A0A5A7ZVJ0</accession>
<evidence type="ECO:0000256" key="4">
    <source>
        <dbReference type="ARBA" id="ARBA00022840"/>
    </source>
</evidence>
<dbReference type="RefSeq" id="WP_125410314.1">
    <property type="nucleotide sequence ID" value="NZ_CP071415.1"/>
</dbReference>
<reference evidence="6 7" key="1">
    <citation type="submission" date="2019-06" db="EMBL/GenBank/DDBJ databases">
        <title>Genome sequence and analysis of a MDR-Streptococcus sanguis isolated from throat swab of children with scarlet fever from Hangzhou,China.</title>
        <authorList>
            <person name="Huang Y."/>
            <person name="Xie L."/>
            <person name="Liu W."/>
        </authorList>
    </citation>
    <scope>NUCLEOTIDE SEQUENCE [LARGE SCALE GENOMIC DNA]</scope>
    <source>
        <strain evidence="6 7">S28</strain>
    </source>
</reference>
<dbReference type="PANTHER" id="PTHR43335:SF2">
    <property type="entry name" value="ABC TRANSPORTER, ATP-BINDING PROTEIN"/>
    <property type="match status" value="1"/>
</dbReference>
<evidence type="ECO:0000313" key="6">
    <source>
        <dbReference type="EMBL" id="KAA0119837.1"/>
    </source>
</evidence>
<dbReference type="InterPro" id="IPR027417">
    <property type="entry name" value="P-loop_NTPase"/>
</dbReference>
<dbReference type="PANTHER" id="PTHR43335">
    <property type="entry name" value="ABC TRANSPORTER, ATP-BINDING PROTEIN"/>
    <property type="match status" value="1"/>
</dbReference>
<evidence type="ECO:0000256" key="3">
    <source>
        <dbReference type="ARBA" id="ARBA00022741"/>
    </source>
</evidence>
<gene>
    <name evidence="6" type="ORF">FKX92_04720</name>
</gene>
<dbReference type="Proteomes" id="UP000324105">
    <property type="component" value="Unassembled WGS sequence"/>
</dbReference>
<sequence length="294" mass="33260">MELTLKNIKKEYGNKLVLDYVSISLKPGLYGLLGSNGSGKTTLFRIICGLMKPTQGAVFFNGKNIVNQAENFRDILGFLPQDFRYYRDFTARNFLLYIASLKGLSRKNASTTSDELLELVGLSAIKNKKIRKLSGGMKQRLGIAQALLNDPQVLVLDEPTVGLDPKERVKFRKLLSSLSKEKIILLSTHIVSDVESIADEILILKNGRLRDRGTVNQLVSEISDKVWECEVTECEANKLEETFLVSNRRQDGQHIVMRIVSEQAPISKASLVSPTLEDLYLYYFREEMQDEDTY</sequence>